<gene>
    <name evidence="1" type="ORF">RF11_00855</name>
</gene>
<proteinExistence type="predicted"/>
<evidence type="ECO:0000313" key="2">
    <source>
        <dbReference type="Proteomes" id="UP000031668"/>
    </source>
</evidence>
<protein>
    <submittedName>
        <fullName evidence="1">Uncharacterized protein</fullName>
    </submittedName>
</protein>
<dbReference type="Proteomes" id="UP000031668">
    <property type="component" value="Unassembled WGS sequence"/>
</dbReference>
<keyword evidence="2" id="KW-1185">Reference proteome</keyword>
<accession>A0A0C2J7F7</accession>
<dbReference type="OrthoDB" id="421327at2759"/>
<sequence>MLPVGPKVYMAPLSESSDVTPLSNHKPSLIMEVDWVVLSGLLEIICRASNFLWNSVKSYTCVEISDCMIDLSVIIDTGNVDGFNSILEARRLVENSTDEPISIFSPVLSELIQCPQDKFCPRSIRYTKTYKPCTFVQNGHRRKLNFSPEKFSYIIITRNERTGELYISIISTSMSTWSGEDHGSQLLKTTKTKSEVCNQPEFMPTALRSSPAVIRNINGRSSQKLLIT</sequence>
<organism evidence="1 2">
    <name type="scientific">Thelohanellus kitauei</name>
    <name type="common">Myxosporean</name>
    <dbReference type="NCBI Taxonomy" id="669202"/>
    <lineage>
        <taxon>Eukaryota</taxon>
        <taxon>Metazoa</taxon>
        <taxon>Cnidaria</taxon>
        <taxon>Myxozoa</taxon>
        <taxon>Myxosporea</taxon>
        <taxon>Bivalvulida</taxon>
        <taxon>Platysporina</taxon>
        <taxon>Myxobolidae</taxon>
        <taxon>Thelohanellus</taxon>
    </lineage>
</organism>
<dbReference type="EMBL" id="JWZT01004027">
    <property type="protein sequence ID" value="KII65063.1"/>
    <property type="molecule type" value="Genomic_DNA"/>
</dbReference>
<dbReference type="AlphaFoldDB" id="A0A0C2J7F7"/>
<reference evidence="1 2" key="1">
    <citation type="journal article" date="2014" name="Genome Biol. Evol.">
        <title>The genome of the myxosporean Thelohanellus kitauei shows adaptations to nutrient acquisition within its fish host.</title>
        <authorList>
            <person name="Yang Y."/>
            <person name="Xiong J."/>
            <person name="Zhou Z."/>
            <person name="Huo F."/>
            <person name="Miao W."/>
            <person name="Ran C."/>
            <person name="Liu Y."/>
            <person name="Zhang J."/>
            <person name="Feng J."/>
            <person name="Wang M."/>
            <person name="Wang M."/>
            <person name="Wang L."/>
            <person name="Yao B."/>
        </authorList>
    </citation>
    <scope>NUCLEOTIDE SEQUENCE [LARGE SCALE GENOMIC DNA]</scope>
    <source>
        <strain evidence="1">Wuqing</strain>
    </source>
</reference>
<name>A0A0C2J7F7_THEKT</name>
<evidence type="ECO:0000313" key="1">
    <source>
        <dbReference type="EMBL" id="KII65063.1"/>
    </source>
</evidence>
<comment type="caution">
    <text evidence="1">The sequence shown here is derived from an EMBL/GenBank/DDBJ whole genome shotgun (WGS) entry which is preliminary data.</text>
</comment>